<dbReference type="AlphaFoldDB" id="A0AA42SPG6"/>
<accession>A0AA42SPG6</accession>
<proteinExistence type="predicted"/>
<gene>
    <name evidence="1" type="ORF">N5C10_09595</name>
</gene>
<evidence type="ECO:0000313" key="2">
    <source>
        <dbReference type="Proteomes" id="UP001159915"/>
    </source>
</evidence>
<evidence type="ECO:0000313" key="1">
    <source>
        <dbReference type="EMBL" id="MDH0969498.1"/>
    </source>
</evidence>
<dbReference type="RefSeq" id="WP_104469925.1">
    <property type="nucleotide sequence ID" value="NZ_CP140004.1"/>
</dbReference>
<reference evidence="1" key="1">
    <citation type="submission" date="2022-09" db="EMBL/GenBank/DDBJ databases">
        <title>Intensive care unit water sources are persistently colonized with multi-drug resistant bacteria and are the site of extensive horizontal gene transfer of antibiotic resistance genes.</title>
        <authorList>
            <person name="Diorio-Toth L."/>
        </authorList>
    </citation>
    <scope>NUCLEOTIDE SEQUENCE</scope>
    <source>
        <strain evidence="1">GD03920</strain>
    </source>
</reference>
<dbReference type="Proteomes" id="UP001159915">
    <property type="component" value="Unassembled WGS sequence"/>
</dbReference>
<protein>
    <submittedName>
        <fullName evidence="1">Uncharacterized protein</fullName>
    </submittedName>
</protein>
<sequence>MQIAKSIFSDIVNVLISGGIIDEHVHKDLYHKLQDDLVLEEINNYLDWMGKKCVRTKDNYGFYCVFSESRKNKATRELLRKQFSEIVSKMEPLNDWLRLCRSIKDNSRIMQCGDTVTYGELITEVERSPLIMSQLKELVIKLGKASTSPKEQISSVLQYLVSNQYLHPTGNTGTTYIATAKWSVFYDELEYICTFNGINYDEIPEPEQGELI</sequence>
<name>A0AA42SPG6_ACIJO</name>
<comment type="caution">
    <text evidence="1">The sequence shown here is derived from an EMBL/GenBank/DDBJ whole genome shotgun (WGS) entry which is preliminary data.</text>
</comment>
<dbReference type="EMBL" id="JAOCBE010000001">
    <property type="protein sequence ID" value="MDH0969498.1"/>
    <property type="molecule type" value="Genomic_DNA"/>
</dbReference>
<organism evidence="1 2">
    <name type="scientific">Acinetobacter johnsonii</name>
    <dbReference type="NCBI Taxonomy" id="40214"/>
    <lineage>
        <taxon>Bacteria</taxon>
        <taxon>Pseudomonadati</taxon>
        <taxon>Pseudomonadota</taxon>
        <taxon>Gammaproteobacteria</taxon>
        <taxon>Moraxellales</taxon>
        <taxon>Moraxellaceae</taxon>
        <taxon>Acinetobacter</taxon>
    </lineage>
</organism>